<dbReference type="AlphaFoldDB" id="A0A1J4SKK6"/>
<evidence type="ECO:0000259" key="3">
    <source>
        <dbReference type="Pfam" id="PF01520"/>
    </source>
</evidence>
<dbReference type="InterPro" id="IPR050695">
    <property type="entry name" value="N-acetylmuramoyl_amidase_3"/>
</dbReference>
<dbReference type="CDD" id="cd02696">
    <property type="entry name" value="MurNAc-LAA"/>
    <property type="match status" value="1"/>
</dbReference>
<dbReference type="GO" id="GO:0009253">
    <property type="term" value="P:peptidoglycan catabolic process"/>
    <property type="evidence" value="ECO:0007669"/>
    <property type="project" value="InterPro"/>
</dbReference>
<evidence type="ECO:0000313" key="4">
    <source>
        <dbReference type="EMBL" id="OIN98566.1"/>
    </source>
</evidence>
<protein>
    <recommendedName>
        <fullName evidence="3">MurNAc-LAA domain-containing protein</fullName>
    </recommendedName>
</protein>
<dbReference type="PANTHER" id="PTHR30404">
    <property type="entry name" value="N-ACETYLMURAMOYL-L-ALANINE AMIDASE"/>
    <property type="match status" value="1"/>
</dbReference>
<keyword evidence="2" id="KW-0472">Membrane</keyword>
<keyword evidence="2" id="KW-1133">Transmembrane helix</keyword>
<organism evidence="4 5">
    <name type="scientific">Candidatus Desantisbacteria bacterium CG1_02_38_46</name>
    <dbReference type="NCBI Taxonomy" id="1817893"/>
    <lineage>
        <taxon>Bacteria</taxon>
        <taxon>Candidatus Desantisiibacteriota</taxon>
    </lineage>
</organism>
<sequence length="629" mass="71825">MYKERNKKILGMFIILTLTVGMIFIPGKCYSKKPAPDVFVVIDPGHGGSNFGAWDYTGTKTYEHNEKYYNLQGSIRLREALQMQGVKVKMTRESEEYLSISDRIIKAKKWIKESLAKSKAKSTFFLSYHHNAFDKKTTGTLAKIRPGQETMSKDFANKAIDRVAMVGFKRDNLQITTERSAVLNWEGGILCPSIIEEICFIDVESDCLKLLSPGTGEAIANALTQAIMETAKEHLGVVISNVSPKSTVYSPSGRPEISATVTGLYKSVIKSSIEMYFKKKAESGLGSRLFLNYDPDNLEETRSFRVWYNPPSRLEYYTTYVVHVQAQDIEGKIGYLNWEFTLEPGKPVIFKTYPHGEFPRFVDKPNRTDWYAVPYRFNIGIPSDCPKEKINVEMYIGGEKLILSTLVYRGETTTVPGYNGVWVPLYTASFNGPTTWYMDEKQYYVKTYAEDTKNNKYAIKEWADLSVKACWLRIIKDGDDPDYMRPYIGGCDAAHNYMTYSYGGLKGYSFYGSPSWYLYFSSSEYAKAQFRVRWVSTYGARDQYYIDERKFESDIYGTGSRKKVSWGDWDSRPSYYYWPPPWEILSNGYGRNTNMLVYPAVIFLFPGSDDGVDPYSGSIGISAELGESW</sequence>
<keyword evidence="2" id="KW-0812">Transmembrane</keyword>
<dbReference type="InterPro" id="IPR002508">
    <property type="entry name" value="MurNAc-LAA_cat"/>
</dbReference>
<dbReference type="STRING" id="1817893.AUJ66_00755"/>
<dbReference type="Proteomes" id="UP000182278">
    <property type="component" value="Unassembled WGS sequence"/>
</dbReference>
<comment type="caution">
    <text evidence="4">The sequence shown here is derived from an EMBL/GenBank/DDBJ whole genome shotgun (WGS) entry which is preliminary data.</text>
</comment>
<dbReference type="SUPFAM" id="SSF53187">
    <property type="entry name" value="Zn-dependent exopeptidases"/>
    <property type="match status" value="1"/>
</dbReference>
<gene>
    <name evidence="4" type="ORF">AUJ66_00755</name>
</gene>
<feature type="domain" description="MurNAc-LAA" evidence="3">
    <location>
        <begin position="40"/>
        <end position="227"/>
    </location>
</feature>
<dbReference type="PANTHER" id="PTHR30404:SF0">
    <property type="entry name" value="N-ACETYLMURAMOYL-L-ALANINE AMIDASE AMIC"/>
    <property type="match status" value="1"/>
</dbReference>
<dbReference type="GO" id="GO:0030288">
    <property type="term" value="C:outer membrane-bounded periplasmic space"/>
    <property type="evidence" value="ECO:0007669"/>
    <property type="project" value="TreeGrafter"/>
</dbReference>
<dbReference type="GO" id="GO:0008745">
    <property type="term" value="F:N-acetylmuramoyl-L-alanine amidase activity"/>
    <property type="evidence" value="ECO:0007669"/>
    <property type="project" value="InterPro"/>
</dbReference>
<feature type="transmembrane region" description="Helical" evidence="2">
    <location>
        <begin position="9"/>
        <end position="27"/>
    </location>
</feature>
<dbReference type="EMBL" id="MNUO01000010">
    <property type="protein sequence ID" value="OIN98566.1"/>
    <property type="molecule type" value="Genomic_DNA"/>
</dbReference>
<keyword evidence="1" id="KW-0378">Hydrolase</keyword>
<evidence type="ECO:0000256" key="2">
    <source>
        <dbReference type="SAM" id="Phobius"/>
    </source>
</evidence>
<dbReference type="Gene3D" id="3.40.630.40">
    <property type="entry name" value="Zn-dependent exopeptidases"/>
    <property type="match status" value="1"/>
</dbReference>
<dbReference type="Pfam" id="PF01520">
    <property type="entry name" value="Amidase_3"/>
    <property type="match status" value="1"/>
</dbReference>
<accession>A0A1J4SKK6</accession>
<evidence type="ECO:0000313" key="5">
    <source>
        <dbReference type="Proteomes" id="UP000182278"/>
    </source>
</evidence>
<reference evidence="4 5" key="1">
    <citation type="journal article" date="2016" name="Environ. Microbiol.">
        <title>Genomic resolution of a cold subsurface aquifer community provides metabolic insights for novel microbes adapted to high CO concentrations.</title>
        <authorList>
            <person name="Probst A.J."/>
            <person name="Castelle C.J."/>
            <person name="Singh A."/>
            <person name="Brown C.T."/>
            <person name="Anantharaman K."/>
            <person name="Sharon I."/>
            <person name="Hug L.A."/>
            <person name="Burstein D."/>
            <person name="Emerson J.B."/>
            <person name="Thomas B.C."/>
            <person name="Banfield J.F."/>
        </authorList>
    </citation>
    <scope>NUCLEOTIDE SEQUENCE [LARGE SCALE GENOMIC DNA]</scope>
    <source>
        <strain evidence="4">CG1_02_38_46</strain>
    </source>
</reference>
<evidence type="ECO:0000256" key="1">
    <source>
        <dbReference type="ARBA" id="ARBA00022801"/>
    </source>
</evidence>
<name>A0A1J4SKK6_9BACT</name>
<proteinExistence type="predicted"/>